<evidence type="ECO:0000256" key="1">
    <source>
        <dbReference type="ARBA" id="ARBA00023125"/>
    </source>
</evidence>
<keyword evidence="6" id="KW-1185">Reference proteome</keyword>
<name>A0A6J0W202_ODOVR</name>
<dbReference type="InterPro" id="IPR050224">
    <property type="entry name" value="TALE_homeobox"/>
</dbReference>
<accession>A0A6J0W202</accession>
<reference evidence="7" key="1">
    <citation type="submission" date="2025-08" db="UniProtKB">
        <authorList>
            <consortium name="RefSeq"/>
        </authorList>
    </citation>
    <scope>IDENTIFICATION</scope>
    <source>
        <tissue evidence="7">Tongue muscle</tissue>
    </source>
</reference>
<dbReference type="GO" id="GO:0003677">
    <property type="term" value="F:DNA binding"/>
    <property type="evidence" value="ECO:0007669"/>
    <property type="project" value="UniProtKB-UniRule"/>
</dbReference>
<dbReference type="OrthoDB" id="10056939at2759"/>
<dbReference type="CDD" id="cd00086">
    <property type="entry name" value="homeodomain"/>
    <property type="match status" value="1"/>
</dbReference>
<evidence type="ECO:0000313" key="6">
    <source>
        <dbReference type="Proteomes" id="UP001652640"/>
    </source>
</evidence>
<dbReference type="InterPro" id="IPR009057">
    <property type="entry name" value="Homeodomain-like_sf"/>
</dbReference>
<dbReference type="GeneID" id="110125601"/>
<dbReference type="Gene3D" id="1.10.10.60">
    <property type="entry name" value="Homeodomain-like"/>
    <property type="match status" value="1"/>
</dbReference>
<feature type="DNA-binding region" description="Homeobox" evidence="4">
    <location>
        <begin position="19"/>
        <end position="81"/>
    </location>
</feature>
<dbReference type="SUPFAM" id="SSF46689">
    <property type="entry name" value="Homeodomain-like"/>
    <property type="match status" value="1"/>
</dbReference>
<dbReference type="InterPro" id="IPR008422">
    <property type="entry name" value="KN_HD"/>
</dbReference>
<dbReference type="InterPro" id="IPR001356">
    <property type="entry name" value="HD"/>
</dbReference>
<dbReference type="Proteomes" id="UP001652640">
    <property type="component" value="Unplaced"/>
</dbReference>
<dbReference type="PANTHER" id="PTHR11850">
    <property type="entry name" value="HOMEOBOX PROTEIN TRANSCRIPTION FACTORS"/>
    <property type="match status" value="1"/>
</dbReference>
<evidence type="ECO:0000259" key="5">
    <source>
        <dbReference type="PROSITE" id="PS50071"/>
    </source>
</evidence>
<keyword evidence="2 4" id="KW-0371">Homeobox</keyword>
<dbReference type="KEGG" id="ovr:110125601"/>
<evidence type="ECO:0000256" key="4">
    <source>
        <dbReference type="PROSITE-ProRule" id="PRU00108"/>
    </source>
</evidence>
<evidence type="ECO:0000313" key="7">
    <source>
        <dbReference type="RefSeq" id="XP_020730365.2"/>
    </source>
</evidence>
<keyword evidence="1 4" id="KW-0238">DNA-binding</keyword>
<dbReference type="InParanoid" id="A0A6J0W202"/>
<dbReference type="RefSeq" id="XP_020730365.2">
    <property type="nucleotide sequence ID" value="XM_020874706.2"/>
</dbReference>
<sequence length="215" mass="24403">MESNSYSATDEVLVSQKGKRKWKRYLPTESVKILYDWLYEHRFKPYPSKVEKCMLSEQTSLSFQQISKWFINARRRFLPEMLLEDVSDPNQVTIYHQKGSAADVTHQQGGYLSIDAKSGPRDPDTIKCLPLSPSLMEQGSGELPNQEMVPGQRLIPKAQLNEKFEVFNSGPLLISSPEPVVTGECTDFSNFQLLVDAAVQKSAELELQKKQETNS</sequence>
<evidence type="ECO:0000256" key="3">
    <source>
        <dbReference type="ARBA" id="ARBA00023242"/>
    </source>
</evidence>
<protein>
    <submittedName>
        <fullName evidence="7">Homeobox protein TGIF2LX-like</fullName>
    </submittedName>
</protein>
<proteinExistence type="predicted"/>
<keyword evidence="3 4" id="KW-0539">Nucleus</keyword>
<organism evidence="6 7">
    <name type="scientific">Odocoileus virginianus</name>
    <name type="common">White-tailed deer</name>
    <dbReference type="NCBI Taxonomy" id="9874"/>
    <lineage>
        <taxon>Eukaryota</taxon>
        <taxon>Metazoa</taxon>
        <taxon>Chordata</taxon>
        <taxon>Craniata</taxon>
        <taxon>Vertebrata</taxon>
        <taxon>Euteleostomi</taxon>
        <taxon>Mammalia</taxon>
        <taxon>Eutheria</taxon>
        <taxon>Laurasiatheria</taxon>
        <taxon>Artiodactyla</taxon>
        <taxon>Ruminantia</taxon>
        <taxon>Pecora</taxon>
        <taxon>Cervidae</taxon>
        <taxon>Odocoileinae</taxon>
        <taxon>Odocoileus</taxon>
    </lineage>
</organism>
<gene>
    <name evidence="7" type="primary">LOC110125601</name>
</gene>
<dbReference type="PROSITE" id="PS50071">
    <property type="entry name" value="HOMEOBOX_2"/>
    <property type="match status" value="1"/>
</dbReference>
<comment type="subcellular location">
    <subcellularLocation>
        <location evidence="4">Nucleus</location>
    </subcellularLocation>
</comment>
<dbReference type="Pfam" id="PF05920">
    <property type="entry name" value="Homeobox_KN"/>
    <property type="match status" value="1"/>
</dbReference>
<feature type="domain" description="Homeobox" evidence="5">
    <location>
        <begin position="17"/>
        <end position="80"/>
    </location>
</feature>
<dbReference type="GO" id="GO:0005634">
    <property type="term" value="C:nucleus"/>
    <property type="evidence" value="ECO:0007669"/>
    <property type="project" value="UniProtKB-SubCell"/>
</dbReference>
<dbReference type="AlphaFoldDB" id="A0A6J0W202"/>
<dbReference type="SMART" id="SM00389">
    <property type="entry name" value="HOX"/>
    <property type="match status" value="1"/>
</dbReference>
<dbReference type="GO" id="GO:0006355">
    <property type="term" value="P:regulation of DNA-templated transcription"/>
    <property type="evidence" value="ECO:0007669"/>
    <property type="project" value="InterPro"/>
</dbReference>
<evidence type="ECO:0000256" key="2">
    <source>
        <dbReference type="ARBA" id="ARBA00023155"/>
    </source>
</evidence>